<gene>
    <name evidence="2" type="ORF">EXIGLDRAFT_561184</name>
</gene>
<dbReference type="Pfam" id="PF00400">
    <property type="entry name" value="WD40"/>
    <property type="match status" value="2"/>
</dbReference>
<dbReference type="InterPro" id="IPR015943">
    <property type="entry name" value="WD40/YVTN_repeat-like_dom_sf"/>
</dbReference>
<organism evidence="2 3">
    <name type="scientific">Exidia glandulosa HHB12029</name>
    <dbReference type="NCBI Taxonomy" id="1314781"/>
    <lineage>
        <taxon>Eukaryota</taxon>
        <taxon>Fungi</taxon>
        <taxon>Dikarya</taxon>
        <taxon>Basidiomycota</taxon>
        <taxon>Agaricomycotina</taxon>
        <taxon>Agaricomycetes</taxon>
        <taxon>Auriculariales</taxon>
        <taxon>Exidiaceae</taxon>
        <taxon>Exidia</taxon>
    </lineage>
</organism>
<dbReference type="PROSITE" id="PS50082">
    <property type="entry name" value="WD_REPEATS_2"/>
    <property type="match status" value="2"/>
</dbReference>
<dbReference type="AlphaFoldDB" id="A0A165G1M4"/>
<evidence type="ECO:0000313" key="2">
    <source>
        <dbReference type="EMBL" id="KZV89852.1"/>
    </source>
</evidence>
<evidence type="ECO:0000313" key="3">
    <source>
        <dbReference type="Proteomes" id="UP000077266"/>
    </source>
</evidence>
<reference evidence="2 3" key="1">
    <citation type="journal article" date="2016" name="Mol. Biol. Evol.">
        <title>Comparative Genomics of Early-Diverging Mushroom-Forming Fungi Provides Insights into the Origins of Lignocellulose Decay Capabilities.</title>
        <authorList>
            <person name="Nagy L.G."/>
            <person name="Riley R."/>
            <person name="Tritt A."/>
            <person name="Adam C."/>
            <person name="Daum C."/>
            <person name="Floudas D."/>
            <person name="Sun H."/>
            <person name="Yadav J.S."/>
            <person name="Pangilinan J."/>
            <person name="Larsson K.H."/>
            <person name="Matsuura K."/>
            <person name="Barry K."/>
            <person name="Labutti K."/>
            <person name="Kuo R."/>
            <person name="Ohm R.A."/>
            <person name="Bhattacharya S.S."/>
            <person name="Shirouzu T."/>
            <person name="Yoshinaga Y."/>
            <person name="Martin F.M."/>
            <person name="Grigoriev I.V."/>
            <person name="Hibbett D.S."/>
        </authorList>
    </citation>
    <scope>NUCLEOTIDE SEQUENCE [LARGE SCALE GENOMIC DNA]</scope>
    <source>
        <strain evidence="2 3">HHB12029</strain>
    </source>
</reference>
<keyword evidence="1" id="KW-0853">WD repeat</keyword>
<dbReference type="OrthoDB" id="2615105at2759"/>
<feature type="non-terminal residue" evidence="2">
    <location>
        <position position="1"/>
    </location>
</feature>
<dbReference type="EMBL" id="KV426062">
    <property type="protein sequence ID" value="KZV89852.1"/>
    <property type="molecule type" value="Genomic_DNA"/>
</dbReference>
<feature type="repeat" description="WD" evidence="1">
    <location>
        <begin position="30"/>
        <end position="62"/>
    </location>
</feature>
<dbReference type="STRING" id="1314781.A0A165G1M4"/>
<dbReference type="SMART" id="SM00320">
    <property type="entry name" value="WD40"/>
    <property type="match status" value="1"/>
</dbReference>
<accession>A0A165G1M4</accession>
<dbReference type="PANTHER" id="PTHR19879">
    <property type="entry name" value="TRANSCRIPTION INITIATION FACTOR TFIID"/>
    <property type="match status" value="1"/>
</dbReference>
<dbReference type="SUPFAM" id="SSF50978">
    <property type="entry name" value="WD40 repeat-like"/>
    <property type="match status" value="1"/>
</dbReference>
<protein>
    <submittedName>
        <fullName evidence="2">Uncharacterized protein</fullName>
    </submittedName>
</protein>
<keyword evidence="3" id="KW-1185">Reference proteome</keyword>
<proteinExistence type="predicted"/>
<sequence length="62" mass="6501">SPNGVHIASSSADKTTILWDAMTGDSLRVFEGHTGAVSSVCFSADGLHILSSASDHSVRIWD</sequence>
<feature type="non-terminal residue" evidence="2">
    <location>
        <position position="62"/>
    </location>
</feature>
<dbReference type="PANTHER" id="PTHR19879:SF9">
    <property type="entry name" value="TRANSCRIPTION INITIATION FACTOR TFIID SUBUNIT 5"/>
    <property type="match status" value="1"/>
</dbReference>
<name>A0A165G1M4_EXIGL</name>
<dbReference type="Proteomes" id="UP000077266">
    <property type="component" value="Unassembled WGS sequence"/>
</dbReference>
<dbReference type="InParanoid" id="A0A165G1M4"/>
<dbReference type="InterPro" id="IPR001680">
    <property type="entry name" value="WD40_rpt"/>
</dbReference>
<feature type="repeat" description="WD" evidence="1">
    <location>
        <begin position="1"/>
        <end position="29"/>
    </location>
</feature>
<evidence type="ECO:0000256" key="1">
    <source>
        <dbReference type="PROSITE-ProRule" id="PRU00221"/>
    </source>
</evidence>
<dbReference type="PROSITE" id="PS50294">
    <property type="entry name" value="WD_REPEATS_REGION"/>
    <property type="match status" value="1"/>
</dbReference>
<dbReference type="InterPro" id="IPR036322">
    <property type="entry name" value="WD40_repeat_dom_sf"/>
</dbReference>
<dbReference type="Gene3D" id="2.130.10.10">
    <property type="entry name" value="YVTN repeat-like/Quinoprotein amine dehydrogenase"/>
    <property type="match status" value="1"/>
</dbReference>